<reference evidence="3" key="1">
    <citation type="submission" date="2016-11" db="EMBL/GenBank/DDBJ databases">
        <title>Proteomic and phylogenetic analysis of the outer membrane protein repertoire of gastric Helicobacter species.</title>
        <authorList>
            <person name="Joosten M."/>
        </authorList>
    </citation>
    <scope>NUCLEOTIDE SEQUENCE</scope>
    <source>
        <strain evidence="3">R1053</strain>
    </source>
</reference>
<feature type="chain" id="PRO_5012612303" evidence="2">
    <location>
        <begin position="28"/>
        <end position="2694"/>
    </location>
</feature>
<dbReference type="EMBL" id="LT633896">
    <property type="protein sequence ID" value="SFZ73150.1"/>
    <property type="molecule type" value="Genomic_DNA"/>
</dbReference>
<dbReference type="Pfam" id="PF01856">
    <property type="entry name" value="HP_OMP"/>
    <property type="match status" value="1"/>
</dbReference>
<evidence type="ECO:0000313" key="3">
    <source>
        <dbReference type="EMBL" id="SFZ73150.1"/>
    </source>
</evidence>
<feature type="compositionally biased region" description="Polar residues" evidence="1">
    <location>
        <begin position="592"/>
        <end position="605"/>
    </location>
</feature>
<organism evidence="3">
    <name type="scientific">Helicobacter salomonis</name>
    <dbReference type="NCBI Taxonomy" id="56878"/>
    <lineage>
        <taxon>Bacteria</taxon>
        <taxon>Pseudomonadati</taxon>
        <taxon>Campylobacterota</taxon>
        <taxon>Epsilonproteobacteria</taxon>
        <taxon>Campylobacterales</taxon>
        <taxon>Helicobacteraceae</taxon>
        <taxon>Helicobacter</taxon>
    </lineage>
</organism>
<evidence type="ECO:0000256" key="1">
    <source>
        <dbReference type="SAM" id="MobiDB-lite"/>
    </source>
</evidence>
<accession>A0A1M4NII2</accession>
<evidence type="ECO:0000256" key="2">
    <source>
        <dbReference type="SAM" id="SignalP"/>
    </source>
</evidence>
<proteinExistence type="predicted"/>
<keyword evidence="2" id="KW-0732">Signal</keyword>
<feature type="signal peptide" evidence="2">
    <location>
        <begin position="1"/>
        <end position="27"/>
    </location>
</feature>
<name>A0A1M4NII2_9HELI</name>
<sequence length="2694" mass="272941">MKHFSSYKRSLSVALCACFNFVPSLDAADMDAYQVVNSISGLLGGSYQLGIGDSGGLTYNGPTQQDWTLSNITNAQAVPASIFSVGGSVALKGSGPSLVNGTYVPSGTANVAGYGTGAADNPYPTNFNLYGYKGLLNDYNYSSSSGQFYNIYNFPSLGGLLTTAYNKAAIGYVNRTNFSGIDTPANNILGNTNNPSPANPYFSITTVGGATTAVGNLTSSQTTNTTTANSYLTSLYKNITTIYDNLKIAAPSVASGPFSSSMVGPYDATYDTIFSGVQTAGTALLAALNNTATSGFTNASLVNLNSVLSTPLISGSAGSYTFSGTGLQQLYALENINNLIQGGIATSTGLTQNFKNVMTVLSNSTTIGGSTALSNLQTIANNTLNTANGTTLPGTGTAAINAVVAAIDSLNASLSPGQVANLTQVAGALQGLVNPGAYQAVYAAYEALSGKGAYSVNPLNGNGTFASNGSTTNYLANLKSAFGSTGGVAIANALMVNAEQNAANEGALVSGLSTLFSDPGSVTAFAALASALGSSGSFAQLQTILKDAGLSASANTLSSANPSTNYSKVAASQFTSDNIKAGGSGVSGSGGTLSPTSAYPVSKPPSTVGTNQSWVITQAANQNSYDKALGTSVANVLSGALNYSSNASALSGLLKSGTSLTDILNAGINNAVSAGTLSSNANATALNDIRAIFYSHGLLSDYVGAITAPQSSVAAQQAQASALVLLNGALNASATQNGLIAQTRNAIESNLNANFNLTGLSSAQAEAALSGVSSATFKANATTAQIAAGIGGLNDLSQVTGYNSSTGWGAGTDTSGFNFNLTTLSALSANAYALVGKTLTFETAFPAGLSSAQEMALKAELNWSSDGSFLITESNVAALISAAQTLSAASIDLDQLFTSASIGAGNKANWYAPVTTAVASAPSGTATNIEDILANFIKSSGSAGSIFQAAGMLVNNPTTGISTVTQTTNAFAKVIAIANSVAEGASEGLGNVAANIGNPSKSIAVNAINALLTPEGLNTVAITNSSNALVAPTAGTQIAKILADAPQLVNDLGLLGPSMAKQFANGTLSASGLSDALNKIRTDYATVGSYGIENDGSVGLGVGLSSLLSSSVSAPQNLGFANAAVYTIVSKLQSLAPMLSQTYAQTFLMPSGQSSNAINALTALNKAVGDLYAANSSFFSNAVASSNAAFTHNGYNWTGTSSLGNSGLNPSYPLAGIPSIGVNSNTSAYLGNLQNLWTLTNYLGPVVSTGATSTAYKDALTLNGTNSGSVAAGLYDNGMTLVNALKPGVQLSALVGALEGFTSASASLNNYAAVKSAIADLTNGTANAQAIWTAYNTIANTDFSTTNATYVQTLYNILKGVNASNVPSSLTNSAGTAPDPVAVAQVIKTGIALQKANTALAGTTGTISQNNSGTLSINAGNSAAFSAATAAAQAYGTLIGYLNSANQDNTDSVAKLIKVINDYEHNLGLLNNLTDGKGGSIASQAVAYASASKNFNNLSTTSKPLSLANTPSNLNNLQTLVNRLQYLESLQTQIQNAIDANPYAMVLQKNYLVSSTGYQSALQPFVSGNNKIFNTGTIKTIGTMSGTTFTTNAAFSGVLDRVSTDLGNIGAWNQMLNGVNGSSGALIPGISYSTNIATNMGTIASSVNNILSGYSLGSDGSAGALSVVQGVLGAYSNNTDTGIEQLLTNYNNTNKAAGGLASGSFVSSTVLTPSNLTTPAFGSTAYSAFQALEGVVNLNSQIVGGLSTGTTATGDYNFFFGAKGTVTVTGASTAVNNIAQDLDNTIGKLTNAGAISYAYNATTGSTSVDTTTYNFSGITGTPAQVTLSGAATASAAAASSNSNIAVYLEAMAQALATNANTKSIWEDPTTITAATDAGKVGTALAGIVDTANKGVIDGWTAGSNLSNFVTSLKNLVGNGSSNVFTTALSILNNRSSITAPTSIQATGVTNNLNTVLASMGSLLNSYNAANAVMGNAGTAGLSSWINTTAGSNGNTYIQQIQALVKSVQEVYTPVSATVSDTGALTTVSTAQNGNTAGALSTAEQALYTYVTANPGASFASLASPKLSTFMTSGSTGAADFSAIGTSVGSATAKVPAGLVATVAAQIVQNALNAGTVTYDGSGTYGGNINGNVISNNTTASKVLEYSTPAQIQAAVQAVATNFKANVLDNWSSLTNAGSAIANAINHGTSLVSGQNIATDSPLTYALTQAGSYTEAIKALQPLLAAGNNSTSASAILKAAVDNATALQSLFNYLNGGGKITGVNGSDGVAINTLSKSGLSPAVVARLKTLIANMQGEQKVLGKLESAIASNPTANALNNITAGASGMQQFDNAASKVQSGAMSTTQYISDSQSNMEAIGGLLVANGYNVKSLATSAQTSLQTVSSLANFAGLDSAMKALISTLNSPSLTYQMGLDALDAVMSQLQSVQATLLSMLAPGGGSPDTIVLPNGRKVGAIVLGDRRGFGDSPPTPAQIITALKAIQNAMARVYAATKVYKTNGKSFIVLGEQTPTGRVIGPMQYRNNNGNMYGVNVQFGYKQFFGKRKRWGLRYYGSFSYQHGTFMNGAASELDNFVYGAGVDALYNFYESKDAKYTSGIFAGFMLAGSSWNVKGASAWISRMNSIKASGGSAQMNTTYFQIPLNIGFRTNVSKHSGFEIGLRIPLAVNYYFKGDLDGARETIAYKRNVSVFFNYVYNF</sequence>
<dbReference type="PRINTS" id="PR01776">
    <property type="entry name" value="HPOMPFAMILY"/>
</dbReference>
<dbReference type="InterPro" id="IPR002718">
    <property type="entry name" value="OMP_Helicobacter"/>
</dbReference>
<feature type="region of interest" description="Disordered" evidence="1">
    <location>
        <begin position="585"/>
        <end position="605"/>
    </location>
</feature>
<gene>
    <name evidence="3" type="primary">omp1300</name>
</gene>
<dbReference type="RefSeq" id="WP_104758200.1">
    <property type="nucleotide sequence ID" value="NZ_OANQ01000044.1"/>
</dbReference>
<protein>
    <submittedName>
        <fullName evidence="3">OMP1300</fullName>
    </submittedName>
</protein>